<feature type="domain" description="Glycosyl transferase family 1" evidence="1">
    <location>
        <begin position="649"/>
        <end position="789"/>
    </location>
</feature>
<dbReference type="GO" id="GO:0016757">
    <property type="term" value="F:glycosyltransferase activity"/>
    <property type="evidence" value="ECO:0007669"/>
    <property type="project" value="InterPro"/>
</dbReference>
<dbReference type="InterPro" id="IPR029044">
    <property type="entry name" value="Nucleotide-diphossugar_trans"/>
</dbReference>
<evidence type="ECO:0000313" key="4">
    <source>
        <dbReference type="EMBL" id="TXL75672.1"/>
    </source>
</evidence>
<keyword evidence="5" id="KW-1185">Reference proteome</keyword>
<dbReference type="Pfam" id="PF13439">
    <property type="entry name" value="Glyco_transf_4"/>
    <property type="match status" value="1"/>
</dbReference>
<dbReference type="Pfam" id="PF00534">
    <property type="entry name" value="Glycos_transf_1"/>
    <property type="match status" value="1"/>
</dbReference>
<proteinExistence type="predicted"/>
<organism evidence="4 5">
    <name type="scientific">Vineibacter terrae</name>
    <dbReference type="NCBI Taxonomy" id="2586908"/>
    <lineage>
        <taxon>Bacteria</taxon>
        <taxon>Pseudomonadati</taxon>
        <taxon>Pseudomonadota</taxon>
        <taxon>Alphaproteobacteria</taxon>
        <taxon>Hyphomicrobiales</taxon>
        <taxon>Vineibacter</taxon>
    </lineage>
</organism>
<dbReference type="EMBL" id="VDUZ01000013">
    <property type="protein sequence ID" value="TXL75672.1"/>
    <property type="molecule type" value="Genomic_DNA"/>
</dbReference>
<evidence type="ECO:0000259" key="1">
    <source>
        <dbReference type="Pfam" id="PF00534"/>
    </source>
</evidence>
<dbReference type="InterPro" id="IPR001173">
    <property type="entry name" value="Glyco_trans_2-like"/>
</dbReference>
<name>A0A5C8PP83_9HYPH</name>
<feature type="domain" description="Glycosyltransferase 2-like" evidence="2">
    <location>
        <begin position="3"/>
        <end position="182"/>
    </location>
</feature>
<dbReference type="SUPFAM" id="SSF53448">
    <property type="entry name" value="Nucleotide-diphospho-sugar transferases"/>
    <property type="match status" value="1"/>
</dbReference>
<dbReference type="Pfam" id="PF00535">
    <property type="entry name" value="Glycos_transf_2"/>
    <property type="match status" value="1"/>
</dbReference>
<sequence>MFSVVIPVYNHAQYLRSAVESGLRSDLVKEVLLVDDGSSDGSRLVLQDLCRQYAPRVRELESAAAGNRGAHYRLNELCRQASGPWIAVLNSDDEFLPGRFEVLRSLIRMEKAEFVSGTMIIVDEVSRVIGTKRGQFEPEYPLPEALQGIWIQSSFDLLRILCSQNVICTTSNMVFTKALFERLKGFRDLRYTHDWDFALRAAVHGRASFCAHPLTRYRAHSANTIKEPSPHVDGEVVRLFSWLLDEHPEIEDDPLVRVALEHNSHLGRVVWSRDVCGADGTSVGIRRVTIRQDPSDVEGYTPESSVGDVGCDSASKAAHSDNDFILRAPPGVADLGARALANVSLALAQPDYDFVIVSRSLTELPAIAVDGDTEEKTQCVVAIPGAKPWRTKRKALKGRLVRHASGRAPAEFHEVDFRDLPGLEDACWEGADVFVGGDGASHLISQLRAEVAWLPTSTTTGTPIAKLRCLVFPIFMATGGVERNTVEILRHLRDRYDFIVVTSERLKSHQGSLHHQLDELGILCLDLAEVADVDRHAILLECIRRSFEPDVVYICNGSPWLASNAEVLRRIFAKAAIVDQQVYDTEHGWIGSYRQRGIQSFDRFIATNARIKKEFVSKILIPSNRIDMIYPCINAARLGEQKASREAEEVLRAKLGIKKGQLAFGCLGRLTHQKRPLDFLDLAMRAGKAGYGDQFFLVGDGELADECSSFVRMNALTNVASIPRYENVADIVNALDGLVILSSYEGLPIVLLEALALGKPALATDVGDIALVLNEYRCGIVIDESGNPELNWRQFNVFRSSLTECKRAAEEARFSVLERFSAQAIAEQYHQSWTRAIEQVGDRGAK</sequence>
<dbReference type="RefSeq" id="WP_147847474.1">
    <property type="nucleotide sequence ID" value="NZ_VDUZ01000013.1"/>
</dbReference>
<keyword evidence="4" id="KW-0808">Transferase</keyword>
<evidence type="ECO:0000259" key="3">
    <source>
        <dbReference type="Pfam" id="PF13439"/>
    </source>
</evidence>
<dbReference type="AlphaFoldDB" id="A0A5C8PP83"/>
<gene>
    <name evidence="4" type="ORF">FHP25_13550</name>
</gene>
<dbReference type="Proteomes" id="UP000321638">
    <property type="component" value="Unassembled WGS sequence"/>
</dbReference>
<dbReference type="OrthoDB" id="7296636at2"/>
<comment type="caution">
    <text evidence="4">The sequence shown here is derived from an EMBL/GenBank/DDBJ whole genome shotgun (WGS) entry which is preliminary data.</text>
</comment>
<dbReference type="PANTHER" id="PTHR12526">
    <property type="entry name" value="GLYCOSYLTRANSFERASE"/>
    <property type="match status" value="1"/>
</dbReference>
<dbReference type="CDD" id="cd03801">
    <property type="entry name" value="GT4_PimA-like"/>
    <property type="match status" value="1"/>
</dbReference>
<dbReference type="InterPro" id="IPR028098">
    <property type="entry name" value="Glyco_trans_4-like_N"/>
</dbReference>
<feature type="domain" description="Glycosyltransferase subfamily 4-like N-terminal" evidence="3">
    <location>
        <begin position="479"/>
        <end position="637"/>
    </location>
</feature>
<reference evidence="4 5" key="1">
    <citation type="submission" date="2019-06" db="EMBL/GenBank/DDBJ databases">
        <title>New taxonomy in bacterial strain CC-CFT640, isolated from vineyard.</title>
        <authorList>
            <person name="Lin S.-Y."/>
            <person name="Tsai C.-F."/>
            <person name="Young C.-C."/>
        </authorList>
    </citation>
    <scope>NUCLEOTIDE SEQUENCE [LARGE SCALE GENOMIC DNA]</scope>
    <source>
        <strain evidence="4 5">CC-CFT640</strain>
    </source>
</reference>
<dbReference type="Gene3D" id="3.90.550.10">
    <property type="entry name" value="Spore Coat Polysaccharide Biosynthesis Protein SpsA, Chain A"/>
    <property type="match status" value="1"/>
</dbReference>
<evidence type="ECO:0000259" key="2">
    <source>
        <dbReference type="Pfam" id="PF00535"/>
    </source>
</evidence>
<accession>A0A5C8PP83</accession>
<dbReference type="PANTHER" id="PTHR12526:SF630">
    <property type="entry name" value="GLYCOSYLTRANSFERASE"/>
    <property type="match status" value="1"/>
</dbReference>
<protein>
    <submittedName>
        <fullName evidence="4">Glycosyltransferase</fullName>
    </submittedName>
</protein>
<dbReference type="InterPro" id="IPR001296">
    <property type="entry name" value="Glyco_trans_1"/>
</dbReference>
<dbReference type="Gene3D" id="3.40.50.2000">
    <property type="entry name" value="Glycogen Phosphorylase B"/>
    <property type="match status" value="2"/>
</dbReference>
<dbReference type="SUPFAM" id="SSF53756">
    <property type="entry name" value="UDP-Glycosyltransferase/glycogen phosphorylase"/>
    <property type="match status" value="1"/>
</dbReference>
<evidence type="ECO:0000313" key="5">
    <source>
        <dbReference type="Proteomes" id="UP000321638"/>
    </source>
</evidence>